<name>A0A484LSH4_9ASTE</name>
<feature type="domain" description="BLOC-1-related complex subunit 6 C-terminal helix" evidence="2">
    <location>
        <begin position="48"/>
        <end position="132"/>
    </location>
</feature>
<reference evidence="3 4" key="1">
    <citation type="submission" date="2018-04" db="EMBL/GenBank/DDBJ databases">
        <authorList>
            <person name="Vogel A."/>
        </authorList>
    </citation>
    <scope>NUCLEOTIDE SEQUENCE [LARGE SCALE GENOMIC DNA]</scope>
</reference>
<protein>
    <recommendedName>
        <fullName evidence="2">BLOC-1-related complex subunit 6 C-terminal helix domain-containing protein</fullName>
    </recommendedName>
</protein>
<dbReference type="PANTHER" id="PTHR39708:SF2">
    <property type="entry name" value="BLOC-1-RELATED COMPLEX SUBUNIT 6 C-TERMINAL HELIX DOMAIN-CONTAINING PROTEIN"/>
    <property type="match status" value="1"/>
</dbReference>
<dbReference type="InterPro" id="IPR046465">
    <property type="entry name" value="BORCS6_C"/>
</dbReference>
<feature type="compositionally biased region" description="Pro residues" evidence="1">
    <location>
        <begin position="147"/>
        <end position="156"/>
    </location>
</feature>
<proteinExistence type="predicted"/>
<dbReference type="AlphaFoldDB" id="A0A484LSH4"/>
<evidence type="ECO:0000313" key="3">
    <source>
        <dbReference type="EMBL" id="VFQ78748.1"/>
    </source>
</evidence>
<dbReference type="Pfam" id="PF10157">
    <property type="entry name" value="BORCS6"/>
    <property type="match status" value="1"/>
</dbReference>
<feature type="compositionally biased region" description="Basic and acidic residues" evidence="1">
    <location>
        <begin position="15"/>
        <end position="28"/>
    </location>
</feature>
<organism evidence="3 4">
    <name type="scientific">Cuscuta campestris</name>
    <dbReference type="NCBI Taxonomy" id="132261"/>
    <lineage>
        <taxon>Eukaryota</taxon>
        <taxon>Viridiplantae</taxon>
        <taxon>Streptophyta</taxon>
        <taxon>Embryophyta</taxon>
        <taxon>Tracheophyta</taxon>
        <taxon>Spermatophyta</taxon>
        <taxon>Magnoliopsida</taxon>
        <taxon>eudicotyledons</taxon>
        <taxon>Gunneridae</taxon>
        <taxon>Pentapetalae</taxon>
        <taxon>asterids</taxon>
        <taxon>lamiids</taxon>
        <taxon>Solanales</taxon>
        <taxon>Convolvulaceae</taxon>
        <taxon>Cuscuteae</taxon>
        <taxon>Cuscuta</taxon>
        <taxon>Cuscuta subgen. Grammica</taxon>
        <taxon>Cuscuta sect. Cleistogrammica</taxon>
    </lineage>
</organism>
<feature type="region of interest" description="Disordered" evidence="1">
    <location>
        <begin position="1"/>
        <end position="33"/>
    </location>
</feature>
<keyword evidence="4" id="KW-1185">Reference proteome</keyword>
<dbReference type="OrthoDB" id="21270at2759"/>
<evidence type="ECO:0000256" key="1">
    <source>
        <dbReference type="SAM" id="MobiDB-lite"/>
    </source>
</evidence>
<evidence type="ECO:0000313" key="4">
    <source>
        <dbReference type="Proteomes" id="UP000595140"/>
    </source>
</evidence>
<accession>A0A484LSH4</accession>
<dbReference type="PANTHER" id="PTHR39708">
    <property type="entry name" value="OS07G0483400 PROTEIN"/>
    <property type="match status" value="1"/>
</dbReference>
<evidence type="ECO:0000259" key="2">
    <source>
        <dbReference type="Pfam" id="PF10157"/>
    </source>
</evidence>
<sequence>MESSDRWEALVSDGGENKEQPANFKHEGDDETPIGDLPAASLRKDHMLKALEVVERDSMAIAQSFTCLFASLRTTLSEVTSNSIDHMNCFSDAAGRLQECALDAATKGNHYINSSLRLNKEMKGIENLASQLYPSSKSLLTSVNPFGTPPPPPPHPNSGLISPSIANGAKSHYRQFLVPDA</sequence>
<dbReference type="EMBL" id="OOIL02001845">
    <property type="protein sequence ID" value="VFQ78748.1"/>
    <property type="molecule type" value="Genomic_DNA"/>
</dbReference>
<dbReference type="Proteomes" id="UP000595140">
    <property type="component" value="Unassembled WGS sequence"/>
</dbReference>
<feature type="region of interest" description="Disordered" evidence="1">
    <location>
        <begin position="141"/>
        <end position="165"/>
    </location>
</feature>
<gene>
    <name evidence="3" type="ORF">CCAM_LOCUS20524</name>
</gene>